<evidence type="ECO:0000256" key="6">
    <source>
        <dbReference type="ARBA" id="ARBA00023308"/>
    </source>
</evidence>
<keyword evidence="10" id="KW-1185">Reference proteome</keyword>
<dbReference type="Gene3D" id="3.30.420.40">
    <property type="match status" value="2"/>
</dbReference>
<comment type="similarity">
    <text evidence="1">Belongs to the FGGY kinase family.</text>
</comment>
<evidence type="ECO:0000313" key="9">
    <source>
        <dbReference type="EMBL" id="SFJ84705.1"/>
    </source>
</evidence>
<dbReference type="PANTHER" id="PTHR43095:SF5">
    <property type="entry name" value="XYLULOSE KINASE"/>
    <property type="match status" value="1"/>
</dbReference>
<dbReference type="InterPro" id="IPR018485">
    <property type="entry name" value="FGGY_C"/>
</dbReference>
<organism evidence="9 10">
    <name type="scientific">Thermoflavimicrobium dichotomicum</name>
    <dbReference type="NCBI Taxonomy" id="46223"/>
    <lineage>
        <taxon>Bacteria</taxon>
        <taxon>Bacillati</taxon>
        <taxon>Bacillota</taxon>
        <taxon>Bacilli</taxon>
        <taxon>Bacillales</taxon>
        <taxon>Thermoactinomycetaceae</taxon>
        <taxon>Thermoflavimicrobium</taxon>
    </lineage>
</organism>
<dbReference type="GO" id="GO:0008993">
    <property type="term" value="F:rhamnulokinase activity"/>
    <property type="evidence" value="ECO:0007669"/>
    <property type="project" value="InterPro"/>
</dbReference>
<dbReference type="AlphaFoldDB" id="A0A1I3UP57"/>
<evidence type="ECO:0000256" key="2">
    <source>
        <dbReference type="ARBA" id="ARBA00022679"/>
    </source>
</evidence>
<dbReference type="InterPro" id="IPR043129">
    <property type="entry name" value="ATPase_NBD"/>
</dbReference>
<reference evidence="9 10" key="1">
    <citation type="submission" date="2016-10" db="EMBL/GenBank/DDBJ databases">
        <authorList>
            <person name="de Groot N.N."/>
        </authorList>
    </citation>
    <scope>NUCLEOTIDE SEQUENCE [LARGE SCALE GENOMIC DNA]</scope>
    <source>
        <strain evidence="9 10">DSM 44778</strain>
    </source>
</reference>
<proteinExistence type="inferred from homology"/>
<accession>A0A1I3UP57</accession>
<dbReference type="SUPFAM" id="SSF53067">
    <property type="entry name" value="Actin-like ATPase domain"/>
    <property type="match status" value="2"/>
</dbReference>
<dbReference type="EMBL" id="FORR01000026">
    <property type="protein sequence ID" value="SFJ84705.1"/>
    <property type="molecule type" value="Genomic_DNA"/>
</dbReference>
<evidence type="ECO:0000313" key="10">
    <source>
        <dbReference type="Proteomes" id="UP000199545"/>
    </source>
</evidence>
<keyword evidence="3" id="KW-0547">Nucleotide-binding</keyword>
<dbReference type="Pfam" id="PF02782">
    <property type="entry name" value="FGGY_C"/>
    <property type="match status" value="1"/>
</dbReference>
<feature type="domain" description="Carbohydrate kinase FGGY C-terminal" evidence="8">
    <location>
        <begin position="256"/>
        <end position="445"/>
    </location>
</feature>
<dbReference type="CDD" id="cd07771">
    <property type="entry name" value="ASKHA_NBD_FGGY_RhaB-like"/>
    <property type="match status" value="1"/>
</dbReference>
<keyword evidence="5" id="KW-0067">ATP-binding</keyword>
<dbReference type="GO" id="GO:0005524">
    <property type="term" value="F:ATP binding"/>
    <property type="evidence" value="ECO:0007669"/>
    <property type="project" value="UniProtKB-KW"/>
</dbReference>
<evidence type="ECO:0000256" key="3">
    <source>
        <dbReference type="ARBA" id="ARBA00022741"/>
    </source>
</evidence>
<dbReference type="InterPro" id="IPR013449">
    <property type="entry name" value="Rhamnulokinase"/>
</dbReference>
<dbReference type="Pfam" id="PF00370">
    <property type="entry name" value="FGGY_N"/>
    <property type="match status" value="1"/>
</dbReference>
<dbReference type="Proteomes" id="UP000199545">
    <property type="component" value="Unassembled WGS sequence"/>
</dbReference>
<feature type="domain" description="Carbohydrate kinase FGGY N-terminal" evidence="7">
    <location>
        <begin position="8"/>
        <end position="246"/>
    </location>
</feature>
<dbReference type="RefSeq" id="WP_093231576.1">
    <property type="nucleotide sequence ID" value="NZ_FORR01000026.1"/>
</dbReference>
<keyword evidence="4 9" id="KW-0418">Kinase</keyword>
<evidence type="ECO:0000259" key="8">
    <source>
        <dbReference type="Pfam" id="PF02782"/>
    </source>
</evidence>
<gene>
    <name evidence="9" type="ORF">SAMN05421852_12632</name>
</gene>
<dbReference type="OrthoDB" id="9761504at2"/>
<dbReference type="InterPro" id="IPR050406">
    <property type="entry name" value="FGGY_Carb_Kinase"/>
</dbReference>
<dbReference type="PANTHER" id="PTHR43095">
    <property type="entry name" value="SUGAR KINASE"/>
    <property type="match status" value="1"/>
</dbReference>
<protein>
    <submittedName>
        <fullName evidence="9">Rhamnulokinase</fullName>
    </submittedName>
</protein>
<sequence>MAIWRGFAVDLGASNGRTVIGEYDGKRLFLYEITRFQNNPVGLGETLYWDFLHLFSEIQNGLVKASSEGLIPSTIGVDTWGVDFGLIDEYGELVANPRHYRNPQHGSVLDEVFARVPAKSLYEQTGIQILQINTVFQLMYLCLHQPELLERSRHLLLFPDLINYFLTGEMASEFTNATTTQLFNPRLGTWAYDMIDKLGLPKDLFLPVVQPLRTLGSVRKKLVPKTAAGRIDVVNVGEHDTASAVLAVPHETDDFVYISSGTWSLVGVLSNEPIITDLTRKHNFTNEGGVGGVYRLLKNVMGLWLLQEVRRMFLRSGVNCDFSSLMQAAEEAPALKALFDPDAADFLAPDDMIAAIQDYCRRTDQPVPESPGEISRAVLESLALKYRWVIERLEEITGKSLPFIHIVGGGVQNTVLCQWTADATNRIVIAGPVEATVIGNLCAQLIVSNELSSISEIPTLVDRSFEKKVYRPTSQREGWDEAYERFVRLLEMHNSFQLDSELSNSTHDT</sequence>
<keyword evidence="2" id="KW-0808">Transferase</keyword>
<name>A0A1I3UP57_9BACL</name>
<evidence type="ECO:0000259" key="7">
    <source>
        <dbReference type="Pfam" id="PF00370"/>
    </source>
</evidence>
<keyword evidence="6" id="KW-0684">Rhamnose metabolism</keyword>
<evidence type="ECO:0000256" key="5">
    <source>
        <dbReference type="ARBA" id="ARBA00022840"/>
    </source>
</evidence>
<evidence type="ECO:0000256" key="1">
    <source>
        <dbReference type="ARBA" id="ARBA00009156"/>
    </source>
</evidence>
<dbReference type="GO" id="GO:0019301">
    <property type="term" value="P:rhamnose catabolic process"/>
    <property type="evidence" value="ECO:0007669"/>
    <property type="project" value="InterPro"/>
</dbReference>
<dbReference type="InterPro" id="IPR018484">
    <property type="entry name" value="FGGY_N"/>
</dbReference>
<dbReference type="STRING" id="46223.SAMN05421852_12632"/>
<evidence type="ECO:0000256" key="4">
    <source>
        <dbReference type="ARBA" id="ARBA00022777"/>
    </source>
</evidence>